<sequence>MKLFAAISMFVLAGVAQANVECYCISPRDHYDPNQVAKTCCETTGITYPNNRNHKGKWSDERNVCKLKTDGLVFTVDQMQDSFTACCAQKGPQLPVGLKLYAGCYAP</sequence>
<feature type="signal peptide" evidence="1">
    <location>
        <begin position="1"/>
        <end position="18"/>
    </location>
</feature>
<accession>A0A6A7AV39</accession>
<gene>
    <name evidence="2" type="ORF">T440DRAFT_213590</name>
</gene>
<dbReference type="Proteomes" id="UP000799423">
    <property type="component" value="Unassembled WGS sequence"/>
</dbReference>
<reference evidence="2" key="1">
    <citation type="submission" date="2020-01" db="EMBL/GenBank/DDBJ databases">
        <authorList>
            <consortium name="DOE Joint Genome Institute"/>
            <person name="Haridas S."/>
            <person name="Albert R."/>
            <person name="Binder M."/>
            <person name="Bloem J."/>
            <person name="Labutti K."/>
            <person name="Salamov A."/>
            <person name="Andreopoulos B."/>
            <person name="Baker S.E."/>
            <person name="Barry K."/>
            <person name="Bills G."/>
            <person name="Bluhm B.H."/>
            <person name="Cannon C."/>
            <person name="Castanera R."/>
            <person name="Culley D.E."/>
            <person name="Daum C."/>
            <person name="Ezra D."/>
            <person name="Gonzalez J.B."/>
            <person name="Henrissat B."/>
            <person name="Kuo A."/>
            <person name="Liang C."/>
            <person name="Lipzen A."/>
            <person name="Lutzoni F."/>
            <person name="Magnuson J."/>
            <person name="Mondo S."/>
            <person name="Nolan M."/>
            <person name="Ohm R."/>
            <person name="Pangilinan J."/>
            <person name="Park H.-J."/>
            <person name="Ramirez L."/>
            <person name="Alfaro M."/>
            <person name="Sun H."/>
            <person name="Tritt A."/>
            <person name="Yoshinaga Y."/>
            <person name="Zwiers L.-H."/>
            <person name="Turgeon B.G."/>
            <person name="Goodwin S.B."/>
            <person name="Spatafora J.W."/>
            <person name="Crous P.W."/>
            <person name="Grigoriev I.V."/>
        </authorList>
    </citation>
    <scope>NUCLEOTIDE SEQUENCE</scope>
    <source>
        <strain evidence="2">IPT5</strain>
    </source>
</reference>
<keyword evidence="3" id="KW-1185">Reference proteome</keyword>
<name>A0A6A7AV39_9PLEO</name>
<dbReference type="EMBL" id="MU006328">
    <property type="protein sequence ID" value="KAF2847136.1"/>
    <property type="molecule type" value="Genomic_DNA"/>
</dbReference>
<proteinExistence type="predicted"/>
<keyword evidence="1" id="KW-0732">Signal</keyword>
<evidence type="ECO:0000313" key="2">
    <source>
        <dbReference type="EMBL" id="KAF2847136.1"/>
    </source>
</evidence>
<evidence type="ECO:0000313" key="3">
    <source>
        <dbReference type="Proteomes" id="UP000799423"/>
    </source>
</evidence>
<evidence type="ECO:0000256" key="1">
    <source>
        <dbReference type="SAM" id="SignalP"/>
    </source>
</evidence>
<organism evidence="2 3">
    <name type="scientific">Plenodomus tracheiphilus IPT5</name>
    <dbReference type="NCBI Taxonomy" id="1408161"/>
    <lineage>
        <taxon>Eukaryota</taxon>
        <taxon>Fungi</taxon>
        <taxon>Dikarya</taxon>
        <taxon>Ascomycota</taxon>
        <taxon>Pezizomycotina</taxon>
        <taxon>Dothideomycetes</taxon>
        <taxon>Pleosporomycetidae</taxon>
        <taxon>Pleosporales</taxon>
        <taxon>Pleosporineae</taxon>
        <taxon>Leptosphaeriaceae</taxon>
        <taxon>Plenodomus</taxon>
    </lineage>
</organism>
<protein>
    <submittedName>
        <fullName evidence="2">Uncharacterized protein</fullName>
    </submittedName>
</protein>
<dbReference type="AlphaFoldDB" id="A0A6A7AV39"/>
<feature type="chain" id="PRO_5025395903" evidence="1">
    <location>
        <begin position="19"/>
        <end position="107"/>
    </location>
</feature>
<dbReference type="OrthoDB" id="3768258at2759"/>